<dbReference type="SUPFAM" id="SSF57701">
    <property type="entry name" value="Zn2/Cys6 DNA-binding domain"/>
    <property type="match status" value="1"/>
</dbReference>
<dbReference type="CDD" id="cd00067">
    <property type="entry name" value="GAL4"/>
    <property type="match status" value="1"/>
</dbReference>
<dbReference type="EMBL" id="JAAAPX010000026">
    <property type="protein sequence ID" value="KAF4240494.1"/>
    <property type="molecule type" value="Genomic_DNA"/>
</dbReference>
<keyword evidence="2" id="KW-0238">DNA-binding</keyword>
<evidence type="ECO:0000256" key="1">
    <source>
        <dbReference type="ARBA" id="ARBA00023015"/>
    </source>
</evidence>
<keyword evidence="3" id="KW-0804">Transcription</keyword>
<evidence type="ECO:0000313" key="7">
    <source>
        <dbReference type="Proteomes" id="UP000653565"/>
    </source>
</evidence>
<dbReference type="InterPro" id="IPR001138">
    <property type="entry name" value="Zn2Cys6_DnaBD"/>
</dbReference>
<proteinExistence type="predicted"/>
<feature type="domain" description="Zn(2)-C6 fungal-type" evidence="5">
    <location>
        <begin position="10"/>
        <end position="38"/>
    </location>
</feature>
<organism evidence="6 7">
    <name type="scientific">Aspergillus fumigatiaffinis</name>
    <dbReference type="NCBI Taxonomy" id="340414"/>
    <lineage>
        <taxon>Eukaryota</taxon>
        <taxon>Fungi</taxon>
        <taxon>Dikarya</taxon>
        <taxon>Ascomycota</taxon>
        <taxon>Pezizomycotina</taxon>
        <taxon>Eurotiomycetes</taxon>
        <taxon>Eurotiomycetidae</taxon>
        <taxon>Eurotiales</taxon>
        <taxon>Aspergillaceae</taxon>
        <taxon>Aspergillus</taxon>
        <taxon>Aspergillus subgen. Fumigati</taxon>
    </lineage>
</organism>
<dbReference type="InterPro" id="IPR053175">
    <property type="entry name" value="DHMBA_Reg_Transcription_Factor"/>
</dbReference>
<sequence length="499" mass="56677">MVFRGRPSKACQRCRTRRLKCDYRPDSCTPCLRAAVVCHGYRDPQAIHIEDQTEDARRKSLLKLKPARPTEASLSVSIDIQARMVFFAHYVSVGSRGWDFLIRWERETEVVPRWLDVSIDAVSLALLAHHHVSAPLLSLARQRYALALRVMKQALSFPPTARDSLIAASLLLDLFEKITHTEASIIQFWPSHVNGTLALIQKIGVQNFQDHYSLRIMSRFLTNYIISCVASAHPVSNDVLTLRNHIERHLKLKDDPKWKISGLTIEYASFLSAVRTGRWSLQDSMARAHDLDQALLAISRDIPPDWQPDRRILRYPLPHVYGQEMDFYRDRHATQAWNVVRQVRIQLNEYLLDCYGTLNAIDGVNQLAASEAALSKIAALSLEVYASVPQYASYACRSKRSQGQAEGTDLSVVPQKGCNKVHTPSELLDCYTLLFPMYIAARSKAATVDQRQWVSYMFRYISDHFGIRNALLLAQLLDQNSDISPWCIYAMLGGYGFAA</sequence>
<dbReference type="GO" id="GO:0000981">
    <property type="term" value="F:DNA-binding transcription factor activity, RNA polymerase II-specific"/>
    <property type="evidence" value="ECO:0007669"/>
    <property type="project" value="InterPro"/>
</dbReference>
<dbReference type="AlphaFoldDB" id="A0A8H4MCB1"/>
<comment type="caution">
    <text evidence="6">The sequence shown here is derived from an EMBL/GenBank/DDBJ whole genome shotgun (WGS) entry which is preliminary data.</text>
</comment>
<dbReference type="Pfam" id="PF00172">
    <property type="entry name" value="Zn_clus"/>
    <property type="match status" value="1"/>
</dbReference>
<dbReference type="SMART" id="SM00066">
    <property type="entry name" value="GAL4"/>
    <property type="match status" value="1"/>
</dbReference>
<evidence type="ECO:0000256" key="3">
    <source>
        <dbReference type="ARBA" id="ARBA00023163"/>
    </source>
</evidence>
<accession>A0A8H4MCB1</accession>
<dbReference type="PANTHER" id="PTHR38791">
    <property type="entry name" value="ZN(II)2CYS6 TRANSCRIPTION FACTOR (EUROFUNG)-RELATED-RELATED"/>
    <property type="match status" value="1"/>
</dbReference>
<gene>
    <name evidence="6" type="ORF">CNMCM6805_005014</name>
</gene>
<dbReference type="PANTHER" id="PTHR38791:SF1">
    <property type="entry name" value="TRANSCRIPTION FACTOR, PUTATIVE-RELATED"/>
    <property type="match status" value="1"/>
</dbReference>
<evidence type="ECO:0000259" key="5">
    <source>
        <dbReference type="PROSITE" id="PS50048"/>
    </source>
</evidence>
<keyword evidence="4" id="KW-0539">Nucleus</keyword>
<protein>
    <recommendedName>
        <fullName evidence="5">Zn(2)-C6 fungal-type domain-containing protein</fullName>
    </recommendedName>
</protein>
<evidence type="ECO:0000313" key="6">
    <source>
        <dbReference type="EMBL" id="KAF4240494.1"/>
    </source>
</evidence>
<dbReference type="Gene3D" id="4.10.240.10">
    <property type="entry name" value="Zn(2)-C6 fungal-type DNA-binding domain"/>
    <property type="match status" value="1"/>
</dbReference>
<keyword evidence="1" id="KW-0805">Transcription regulation</keyword>
<dbReference type="InterPro" id="IPR036864">
    <property type="entry name" value="Zn2-C6_fun-type_DNA-bd_sf"/>
</dbReference>
<dbReference type="GO" id="GO:0003677">
    <property type="term" value="F:DNA binding"/>
    <property type="evidence" value="ECO:0007669"/>
    <property type="project" value="UniProtKB-KW"/>
</dbReference>
<evidence type="ECO:0000256" key="4">
    <source>
        <dbReference type="ARBA" id="ARBA00023242"/>
    </source>
</evidence>
<dbReference type="GO" id="GO:0008270">
    <property type="term" value="F:zinc ion binding"/>
    <property type="evidence" value="ECO:0007669"/>
    <property type="project" value="InterPro"/>
</dbReference>
<name>A0A8H4MCB1_9EURO</name>
<keyword evidence="7" id="KW-1185">Reference proteome</keyword>
<dbReference type="Proteomes" id="UP000653565">
    <property type="component" value="Unassembled WGS sequence"/>
</dbReference>
<dbReference type="PROSITE" id="PS00463">
    <property type="entry name" value="ZN2_CY6_FUNGAL_1"/>
    <property type="match status" value="1"/>
</dbReference>
<reference evidence="6" key="2">
    <citation type="submission" date="2020-04" db="EMBL/GenBank/DDBJ databases">
        <authorList>
            <person name="Santos R.A.C."/>
            <person name="Steenwyk J.L."/>
            <person name="Rivero-Menendez O."/>
            <person name="Mead M.E."/>
            <person name="Silva L.P."/>
            <person name="Bastos R.W."/>
            <person name="Alastruey-Izquierdo A."/>
            <person name="Goldman G.H."/>
            <person name="Rokas A."/>
        </authorList>
    </citation>
    <scope>NUCLEOTIDE SEQUENCE</scope>
    <source>
        <strain evidence="6">CNM-CM6805</strain>
    </source>
</reference>
<evidence type="ECO:0000256" key="2">
    <source>
        <dbReference type="ARBA" id="ARBA00023125"/>
    </source>
</evidence>
<reference evidence="6" key="1">
    <citation type="journal article" date="2020" name="bioRxiv">
        <title>Genomic and phenotypic heterogeneity of clinical isolates of the human pathogens Aspergillus fumigatus, Aspergillus lentulus and Aspergillus fumigatiaffinis.</title>
        <authorList>
            <person name="dos Santos R.A.C."/>
            <person name="Steenwyk J.L."/>
            <person name="Rivero-Menendez O."/>
            <person name="Mead M.E."/>
            <person name="Silva L.P."/>
            <person name="Bastos R.W."/>
            <person name="Alastruey-Izquierdo A."/>
            <person name="Goldman G.H."/>
            <person name="Rokas A."/>
        </authorList>
    </citation>
    <scope>NUCLEOTIDE SEQUENCE</scope>
    <source>
        <strain evidence="6">CNM-CM6805</strain>
    </source>
</reference>
<dbReference type="PROSITE" id="PS50048">
    <property type="entry name" value="ZN2_CY6_FUNGAL_2"/>
    <property type="match status" value="1"/>
</dbReference>